<evidence type="ECO:0000256" key="6">
    <source>
        <dbReference type="ARBA" id="ARBA00022839"/>
    </source>
</evidence>
<dbReference type="InterPro" id="IPR041796">
    <property type="entry name" value="Mre11_N"/>
</dbReference>
<keyword evidence="7" id="KW-0255">Endonuclease</keyword>
<dbReference type="Proteomes" id="UP000544872">
    <property type="component" value="Unassembled WGS sequence"/>
</dbReference>
<reference evidence="10 11" key="1">
    <citation type="submission" date="2020-08" db="EMBL/GenBank/DDBJ databases">
        <title>Genomic Encyclopedia of Type Strains, Phase IV (KMG-IV): sequencing the most valuable type-strain genomes for metagenomic binning, comparative biology and taxonomic classification.</title>
        <authorList>
            <person name="Goeker M."/>
        </authorList>
    </citation>
    <scope>NUCLEOTIDE SEQUENCE [LARGE SCALE GENOMIC DNA]</scope>
    <source>
        <strain evidence="10 11">DSM 11590</strain>
    </source>
</reference>
<keyword evidence="11" id="KW-1185">Reference proteome</keyword>
<evidence type="ECO:0000259" key="8">
    <source>
        <dbReference type="Pfam" id="PF00149"/>
    </source>
</evidence>
<dbReference type="InterPro" id="IPR004593">
    <property type="entry name" value="SbcD"/>
</dbReference>
<sequence>MRILHTSDLHLGRQFNGLPLEEDHAAILDQILAALITRDVDVLILAGDVFDRAAPPASAVRQFNGFLGRVAAETRAAVVMIAGNHDSGDRIEAMAAFADGRRALVRGALSPAEPPLILPDPEGPVAFSALPFAYDYAARECFPEADIQTPEDVLAAQMAAARASVPAGARWVVVAHAFVAGAQGSDSERPLVRAGGVETVSPRVFDGAHYVALGHLHRPQTAGAAHIRYSGAPLAFSFEEAGAEKSLCLVTLEANGQAAVELLPLRPLRSVRVLTGLHADLVQSPPSEDFTRVILTDPAPVIDAMKRLRAVFPHACELTYAREARAGALRPGAARAAALSDPAQVVAEFLQFLRDEPATAEEQRLIAGGLQALRQGGDNA</sequence>
<dbReference type="InterPro" id="IPR004843">
    <property type="entry name" value="Calcineurin-like_PHP"/>
</dbReference>
<dbReference type="GO" id="GO:0008408">
    <property type="term" value="F:3'-5' exonuclease activity"/>
    <property type="evidence" value="ECO:0007669"/>
    <property type="project" value="InterPro"/>
</dbReference>
<comment type="similarity">
    <text evidence="1 7">Belongs to the SbcD family.</text>
</comment>
<dbReference type="CDD" id="cd00840">
    <property type="entry name" value="MPP_Mre11_N"/>
    <property type="match status" value="1"/>
</dbReference>
<dbReference type="AlphaFoldDB" id="A0A7X0DKH8"/>
<feature type="domain" description="Calcineurin-like phosphoesterase" evidence="8">
    <location>
        <begin position="1"/>
        <end position="89"/>
    </location>
</feature>
<evidence type="ECO:0000256" key="7">
    <source>
        <dbReference type="RuleBase" id="RU363069"/>
    </source>
</evidence>
<dbReference type="PANTHER" id="PTHR30337:SF0">
    <property type="entry name" value="NUCLEASE SBCCD SUBUNIT D"/>
    <property type="match status" value="1"/>
</dbReference>
<dbReference type="EMBL" id="JACIIX010000001">
    <property type="protein sequence ID" value="MBB6208968.1"/>
    <property type="molecule type" value="Genomic_DNA"/>
</dbReference>
<dbReference type="InterPro" id="IPR029052">
    <property type="entry name" value="Metallo-depent_PP-like"/>
</dbReference>
<evidence type="ECO:0000256" key="1">
    <source>
        <dbReference type="ARBA" id="ARBA00010555"/>
    </source>
</evidence>
<gene>
    <name evidence="7" type="primary">sbcD</name>
    <name evidence="10" type="ORF">FHS48_000349</name>
</gene>
<evidence type="ECO:0000313" key="11">
    <source>
        <dbReference type="Proteomes" id="UP000544872"/>
    </source>
</evidence>
<proteinExistence type="inferred from homology"/>
<keyword evidence="6 7" id="KW-0269">Exonuclease</keyword>
<dbReference type="Gene3D" id="3.60.21.10">
    <property type="match status" value="1"/>
</dbReference>
<dbReference type="RefSeq" id="WP_184260644.1">
    <property type="nucleotide sequence ID" value="NZ_JACIIX010000001.1"/>
</dbReference>
<keyword evidence="7" id="KW-0235">DNA replication</keyword>
<dbReference type="PANTHER" id="PTHR30337">
    <property type="entry name" value="COMPONENT OF ATP-DEPENDENT DSDNA EXONUCLEASE"/>
    <property type="match status" value="1"/>
</dbReference>
<evidence type="ECO:0000259" key="9">
    <source>
        <dbReference type="Pfam" id="PF12320"/>
    </source>
</evidence>
<dbReference type="Pfam" id="PF00149">
    <property type="entry name" value="Metallophos"/>
    <property type="match status" value="1"/>
</dbReference>
<keyword evidence="4 7" id="KW-0540">Nuclease</keyword>
<evidence type="ECO:0000256" key="2">
    <source>
        <dbReference type="ARBA" id="ARBA00011322"/>
    </source>
</evidence>
<organism evidence="10 11">
    <name type="scientific">Novispirillum itersonii</name>
    <name type="common">Aquaspirillum itersonii</name>
    <dbReference type="NCBI Taxonomy" id="189"/>
    <lineage>
        <taxon>Bacteria</taxon>
        <taxon>Pseudomonadati</taxon>
        <taxon>Pseudomonadota</taxon>
        <taxon>Alphaproteobacteria</taxon>
        <taxon>Rhodospirillales</taxon>
        <taxon>Novispirillaceae</taxon>
        <taxon>Novispirillum</taxon>
    </lineage>
</organism>
<evidence type="ECO:0000256" key="4">
    <source>
        <dbReference type="ARBA" id="ARBA00022722"/>
    </source>
</evidence>
<dbReference type="GO" id="GO:0006310">
    <property type="term" value="P:DNA recombination"/>
    <property type="evidence" value="ECO:0007669"/>
    <property type="project" value="UniProtKB-KW"/>
</dbReference>
<dbReference type="InterPro" id="IPR050535">
    <property type="entry name" value="DNA_Repair-Maintenance_Comp"/>
</dbReference>
<comment type="subunit">
    <text evidence="2 7">Heterodimer of SbcC and SbcD.</text>
</comment>
<name>A0A7X0DKH8_NOVIT</name>
<comment type="function">
    <text evidence="7">SbcCD cleaves DNA hairpin structures. These structures can inhibit DNA replication and are intermediates in certain DNA recombination reactions. The complex acts as a 3'-&gt;5' double strand exonuclease that can open hairpins. It also has a 5' single-strand endonuclease activity.</text>
</comment>
<dbReference type="SUPFAM" id="SSF56300">
    <property type="entry name" value="Metallo-dependent phosphatases"/>
    <property type="match status" value="1"/>
</dbReference>
<dbReference type="NCBIfam" id="TIGR00619">
    <property type="entry name" value="sbcd"/>
    <property type="match status" value="1"/>
</dbReference>
<feature type="domain" description="Nuclease SbcCD subunit D C-terminal" evidence="9">
    <location>
        <begin position="266"/>
        <end position="351"/>
    </location>
</feature>
<dbReference type="Pfam" id="PF12320">
    <property type="entry name" value="SbcD_C"/>
    <property type="match status" value="1"/>
</dbReference>
<dbReference type="InterPro" id="IPR026843">
    <property type="entry name" value="SbcD_C"/>
</dbReference>
<evidence type="ECO:0000313" key="10">
    <source>
        <dbReference type="EMBL" id="MBB6208968.1"/>
    </source>
</evidence>
<protein>
    <recommendedName>
        <fullName evidence="3 7">Nuclease SbcCD subunit D</fullName>
    </recommendedName>
</protein>
<evidence type="ECO:0000256" key="5">
    <source>
        <dbReference type="ARBA" id="ARBA00022801"/>
    </source>
</evidence>
<dbReference type="GO" id="GO:0006260">
    <property type="term" value="P:DNA replication"/>
    <property type="evidence" value="ECO:0007669"/>
    <property type="project" value="UniProtKB-KW"/>
</dbReference>
<accession>A0A7X0DKH8</accession>
<keyword evidence="7" id="KW-0233">DNA recombination</keyword>
<evidence type="ECO:0000256" key="3">
    <source>
        <dbReference type="ARBA" id="ARBA00013365"/>
    </source>
</evidence>
<comment type="caution">
    <text evidence="10">The sequence shown here is derived from an EMBL/GenBank/DDBJ whole genome shotgun (WGS) entry which is preliminary data.</text>
</comment>
<dbReference type="GO" id="GO:0004519">
    <property type="term" value="F:endonuclease activity"/>
    <property type="evidence" value="ECO:0007669"/>
    <property type="project" value="UniProtKB-KW"/>
</dbReference>
<keyword evidence="5 7" id="KW-0378">Hydrolase</keyword>